<dbReference type="InterPro" id="IPR013324">
    <property type="entry name" value="RNA_pol_sigma_r3/r4-like"/>
</dbReference>
<evidence type="ECO:0000313" key="12">
    <source>
        <dbReference type="Proteomes" id="UP001241571"/>
    </source>
</evidence>
<dbReference type="Proteomes" id="UP001241571">
    <property type="component" value="Unassembled WGS sequence"/>
</dbReference>
<evidence type="ECO:0000313" key="7">
    <source>
        <dbReference type="EMBL" id="STD83794.1"/>
    </source>
</evidence>
<dbReference type="EMBL" id="UFYW01000001">
    <property type="protein sequence ID" value="STD83794.1"/>
    <property type="molecule type" value="Genomic_DNA"/>
</dbReference>
<evidence type="ECO:0000259" key="1">
    <source>
        <dbReference type="Pfam" id="PF08281"/>
    </source>
</evidence>
<keyword evidence="8" id="KW-1185">Reference proteome</keyword>
<dbReference type="GeneID" id="93222631"/>
<reference evidence="3 12" key="6">
    <citation type="submission" date="2023-06" db="EMBL/GenBank/DDBJ databases">
        <title>Acute promotion of culturable opportunistic pathogens and persistent increase of antibiotic resistance following antibiotic exposure in mouse gut microbiota.</title>
        <authorList>
            <person name="Li L."/>
            <person name="Wang B."/>
            <person name="Sun Y."/>
            <person name="Wang M."/>
            <person name="Xu H."/>
        </authorList>
    </citation>
    <scope>NUCLEOTIDE SEQUENCE [LARGE SCALE GENOMIC DNA]</scope>
    <source>
        <strain evidence="3 12">CRI2_2</strain>
    </source>
</reference>
<reference evidence="4" key="5">
    <citation type="submission" date="2023-03" db="EMBL/GenBank/DDBJ databases">
        <authorList>
            <person name="Shen W."/>
            <person name="Cai J."/>
        </authorList>
    </citation>
    <scope>NUCLEOTIDE SEQUENCE</scope>
    <source>
        <strain evidence="4">K69-2</strain>
    </source>
</reference>
<dbReference type="EMBL" id="WVTI01000015">
    <property type="protein sequence ID" value="MXS27143.1"/>
    <property type="molecule type" value="Genomic_DNA"/>
</dbReference>
<dbReference type="SUPFAM" id="SSF88659">
    <property type="entry name" value="Sigma3 and sigma4 domains of RNA polymerase sigma factors"/>
    <property type="match status" value="1"/>
</dbReference>
<reference evidence="2 11" key="4">
    <citation type="submission" date="2020-06" db="EMBL/GenBank/DDBJ databases">
        <title>Crossreactivity between MHC class I-restricted antigens from cancer cells and an enterococcal bacteriophage.</title>
        <authorList>
            <person name="Fluckiger A."/>
            <person name="Daillere R."/>
            <person name="Sassi M."/>
            <person name="Cattoir V."/>
            <person name="Kroemer G."/>
            <person name="Zitvogel L."/>
        </authorList>
    </citation>
    <scope>NUCLEOTIDE SEQUENCE [LARGE SCALE GENOMIC DNA]</scope>
    <source>
        <strain evidence="2 11">EG4</strain>
    </source>
</reference>
<evidence type="ECO:0000313" key="10">
    <source>
        <dbReference type="Proteomes" id="UP000516696"/>
    </source>
</evidence>
<dbReference type="EMBL" id="JASUBT010000008">
    <property type="protein sequence ID" value="MDL4936499.1"/>
    <property type="molecule type" value="Genomic_DNA"/>
</dbReference>
<proteinExistence type="predicted"/>
<dbReference type="Proteomes" id="UP000439965">
    <property type="component" value="Unassembled WGS sequence"/>
</dbReference>
<evidence type="ECO:0000313" key="6">
    <source>
        <dbReference type="EMBL" id="QOG25836.1"/>
    </source>
</evidence>
<protein>
    <submittedName>
        <fullName evidence="5">Sigma-70 family RNA polymerase sigma factor</fullName>
    </submittedName>
</protein>
<dbReference type="InterPro" id="IPR013325">
    <property type="entry name" value="RNA_pol_sigma_r2"/>
</dbReference>
<dbReference type="Proteomes" id="UP001183682">
    <property type="component" value="Unassembled WGS sequence"/>
</dbReference>
<evidence type="ECO:0000313" key="3">
    <source>
        <dbReference type="EMBL" id="MDL4936499.1"/>
    </source>
</evidence>
<dbReference type="Proteomes" id="UP000516696">
    <property type="component" value="Chromosome"/>
</dbReference>
<reference evidence="6 10" key="3">
    <citation type="submission" date="2020-03" db="EMBL/GenBank/DDBJ databases">
        <title>Characterization of ganglioside-mimicking enterococci.</title>
        <authorList>
            <person name="Patry R.T."/>
            <person name="Nothaft H."/>
            <person name="Bridger R."/>
            <person name="Shajahan A."/>
            <person name="Huynh S."/>
            <person name="Sanchez S."/>
            <person name="Azadi P."/>
            <person name="Cooper K."/>
            <person name="Miller W.G."/>
            <person name="Parker C.T."/>
            <person name="Wells L."/>
            <person name="Szymanski C.M."/>
        </authorList>
    </citation>
    <scope>NUCLEOTIDE SEQUENCE [LARGE SCALE GENOMIC DNA]</scope>
    <source>
        <strain evidence="6 10">EGM181</strain>
    </source>
</reference>
<gene>
    <name evidence="7" type="primary">sigH</name>
    <name evidence="6" type="ORF">EGM181_00300</name>
    <name evidence="5" type="ORF">GTI89_13870</name>
    <name evidence="2" type="ORF">HWH42_07170</name>
    <name evidence="7" type="ORF">NCTC12360_02281</name>
    <name evidence="4" type="ORF">P7E30_15575</name>
    <name evidence="3" type="ORF">QRX88_12295</name>
</gene>
<dbReference type="NCBIfam" id="TIGR02937">
    <property type="entry name" value="sigma70-ECF"/>
    <property type="match status" value="1"/>
</dbReference>
<dbReference type="EMBL" id="CP050485">
    <property type="protein sequence ID" value="QOG25836.1"/>
    <property type="molecule type" value="Genomic_DNA"/>
</dbReference>
<evidence type="ECO:0000313" key="2">
    <source>
        <dbReference type="EMBL" id="MBA0972362.1"/>
    </source>
</evidence>
<dbReference type="OrthoDB" id="1767844at2"/>
<dbReference type="InterPro" id="IPR036388">
    <property type="entry name" value="WH-like_DNA-bd_sf"/>
</dbReference>
<dbReference type="AlphaFoldDB" id="A0A1L8U1A2"/>
<dbReference type="RefSeq" id="WP_003128971.1">
    <property type="nucleotide sequence ID" value="NZ_BSYC01000001.1"/>
</dbReference>
<dbReference type="InterPro" id="IPR013249">
    <property type="entry name" value="RNA_pol_sigma70_r4_t2"/>
</dbReference>
<dbReference type="GO" id="GO:0006352">
    <property type="term" value="P:DNA-templated transcription initiation"/>
    <property type="evidence" value="ECO:0007669"/>
    <property type="project" value="InterPro"/>
</dbReference>
<dbReference type="InterPro" id="IPR014284">
    <property type="entry name" value="RNA_pol_sigma-70_dom"/>
</dbReference>
<dbReference type="EMBL" id="JABXJK010000034">
    <property type="protein sequence ID" value="MBA0972362.1"/>
    <property type="molecule type" value="Genomic_DNA"/>
</dbReference>
<feature type="domain" description="RNA polymerase sigma factor 70 region 4 type 2" evidence="1">
    <location>
        <begin position="141"/>
        <end position="179"/>
    </location>
</feature>
<accession>A0A1L8U1A2</accession>
<evidence type="ECO:0000313" key="4">
    <source>
        <dbReference type="EMBL" id="MDT2691598.1"/>
    </source>
</evidence>
<name>A0A1L8U1A2_ENTGA</name>
<sequence>MKSNESISRSSEEFEAMFFKYRPIVEIMYKKYYLKDYDLDDWMQEGRIVFNKCLQAYDENRGTTLGVLFKRSFENRVCSLLRLQQAQKRKAQLNSSSLEEKISHEGPNFLSDQNEQTEKAEKYLMLQETMNKYDSPFSKLEQIVIMNYLKGLELEQIAEQTELPLQQIKSAYNRGKKKLRALLMNP</sequence>
<dbReference type="Gene3D" id="1.10.10.10">
    <property type="entry name" value="Winged helix-like DNA-binding domain superfamily/Winged helix DNA-binding domain"/>
    <property type="match status" value="1"/>
</dbReference>
<evidence type="ECO:0000313" key="5">
    <source>
        <dbReference type="EMBL" id="MXS27143.1"/>
    </source>
</evidence>
<dbReference type="EMBL" id="JARPZN010000016">
    <property type="protein sequence ID" value="MDT2691598.1"/>
    <property type="molecule type" value="Genomic_DNA"/>
</dbReference>
<reference evidence="7 8" key="1">
    <citation type="submission" date="2018-06" db="EMBL/GenBank/DDBJ databases">
        <authorList>
            <consortium name="Pathogen Informatics"/>
            <person name="Doyle S."/>
        </authorList>
    </citation>
    <scope>NUCLEOTIDE SEQUENCE [LARGE SCALE GENOMIC DNA]</scope>
    <source>
        <strain evidence="7 8">NCTC12360</strain>
    </source>
</reference>
<dbReference type="Gene3D" id="1.10.1740.10">
    <property type="match status" value="1"/>
</dbReference>
<dbReference type="Proteomes" id="UP000254807">
    <property type="component" value="Unassembled WGS sequence"/>
</dbReference>
<dbReference type="Pfam" id="PF08281">
    <property type="entry name" value="Sigma70_r4_2"/>
    <property type="match status" value="1"/>
</dbReference>
<organism evidence="5 9">
    <name type="scientific">Enterococcus gallinarum</name>
    <dbReference type="NCBI Taxonomy" id="1353"/>
    <lineage>
        <taxon>Bacteria</taxon>
        <taxon>Bacillati</taxon>
        <taxon>Bacillota</taxon>
        <taxon>Bacilli</taxon>
        <taxon>Lactobacillales</taxon>
        <taxon>Enterococcaceae</taxon>
        <taxon>Enterococcus</taxon>
    </lineage>
</organism>
<reference evidence="5 9" key="2">
    <citation type="submission" date="2019-04" db="EMBL/GenBank/DDBJ databases">
        <title>Step-wise assembly of the neonatal virome modulated by breast feeding.</title>
        <authorList>
            <person name="Liang G."/>
            <person name="Bushman F."/>
        </authorList>
    </citation>
    <scope>NUCLEOTIDE SEQUENCE [LARGE SCALE GENOMIC DNA]</scope>
    <source>
        <strain evidence="5 9">E3404</strain>
    </source>
</reference>
<dbReference type="GO" id="GO:0016987">
    <property type="term" value="F:sigma factor activity"/>
    <property type="evidence" value="ECO:0007669"/>
    <property type="project" value="InterPro"/>
</dbReference>
<dbReference type="Proteomes" id="UP000571857">
    <property type="component" value="Unassembled WGS sequence"/>
</dbReference>
<dbReference type="GO" id="GO:0003677">
    <property type="term" value="F:DNA binding"/>
    <property type="evidence" value="ECO:0007669"/>
    <property type="project" value="InterPro"/>
</dbReference>
<evidence type="ECO:0000313" key="9">
    <source>
        <dbReference type="Proteomes" id="UP000439965"/>
    </source>
</evidence>
<dbReference type="SUPFAM" id="SSF88946">
    <property type="entry name" value="Sigma2 domain of RNA polymerase sigma factors"/>
    <property type="match status" value="1"/>
</dbReference>
<evidence type="ECO:0000313" key="8">
    <source>
        <dbReference type="Proteomes" id="UP000254807"/>
    </source>
</evidence>
<evidence type="ECO:0000313" key="11">
    <source>
        <dbReference type="Proteomes" id="UP000571857"/>
    </source>
</evidence>